<dbReference type="InterPro" id="IPR001867">
    <property type="entry name" value="OmpR/PhoB-type_DNA-bd"/>
</dbReference>
<dbReference type="InterPro" id="IPR005158">
    <property type="entry name" value="BTAD"/>
</dbReference>
<accession>A0A1H3E909</accession>
<evidence type="ECO:0000259" key="5">
    <source>
        <dbReference type="SMART" id="SM00382"/>
    </source>
</evidence>
<feature type="domain" description="AAA+ ATPase" evidence="5">
    <location>
        <begin position="311"/>
        <end position="441"/>
    </location>
</feature>
<dbReference type="Pfam" id="PF03704">
    <property type="entry name" value="BTAD"/>
    <property type="match status" value="1"/>
</dbReference>
<dbReference type="GO" id="GO:0006355">
    <property type="term" value="P:regulation of DNA-templated transcription"/>
    <property type="evidence" value="ECO:0007669"/>
    <property type="project" value="InterPro"/>
</dbReference>
<dbReference type="Proteomes" id="UP000199515">
    <property type="component" value="Unassembled WGS sequence"/>
</dbReference>
<dbReference type="CDD" id="cd15831">
    <property type="entry name" value="BTAD"/>
    <property type="match status" value="1"/>
</dbReference>
<gene>
    <name evidence="8" type="ORF">SAMN05421504_103707</name>
</gene>
<sequence>MATGSGPTRSGQRSPLGPNHVNGHELSYLVARVAGLMANFGVLGPLTVQRATGEWVTLRGDRQRSLLAVLLFHANQHVPVGRLVEALWPDLPPKSYLSNLQTYVSRLRERLGDVTIEHAAHGYRLLVGSEELDLLAFRETAAAGRRATDPAERATWLRQALGWWRDHALAELDVPVLDAELAKLAAERLAVFGDCVDAELAIGRHSELIGELTATLAEHPLAERTAAQLMLALRLAGRQTDALEVYQRVRTTLVGELGIEPGAELRQAHAAILQGDGDWPLCQLPPDLPDFAGRDAEVTELTTVLGKSHDTVPVVVVSGEPGVGKSALAVRAAHRLRDAYPDGQLYVSLSGARDIAEVLADLLRGIGVTGPAIPDDPAARAAAFRGRLTGRRVLVVLDDATEPTQVRALIPGTPGCAVLVTSRRRLSGLAGARRVALGPFDGVEARELLGRLAGSRVHDESPAAARIADACGNLPLALRIAGTRLALRPHLRLSALAERLEDEVRRLDELAVSDLQVRGSIALSFEALRPVTRAAFCAIGQVRDRDLPGWALGILIDDPDADAVLEELVEASLLEPVGADRTGEPRYRMHDLIRVFAAEHATGRSSALSIVHATIALADTAARRLPRSVPMPLPDKEIPPQPLGAEVVARLTADPRAWFEAARPNIVHSVRALCEHGWRSEALALLGRLSIHLWPHGYYADMRTGYEALRESALADGDKRVLALADANLALLSHARGRYEEAAMEYRRCAAELARLGDVAAQSWTLINLADCLIGLGAPAESLALIDEATELGITDPYAEFVALRTKSSALARLGRPYESAALDADSVARARETGEPRQLALALQGFSWSLALDGKLDRARELSEESVLLLREGEGGSALAKSLRTLGAIHAGLGQRRQSVAAYEEARNLARELNERPRELSCARAIAASWIGEGRTAEAIPLLRGCLREFQEMRSLPSAAITSRILAKAYEKTGNAADARVARDDADRLGHPLDANAATLTGLLLKLTDQA</sequence>
<evidence type="ECO:0000256" key="2">
    <source>
        <dbReference type="ARBA" id="ARBA00023015"/>
    </source>
</evidence>
<dbReference type="Gene3D" id="1.10.10.10">
    <property type="entry name" value="Winged helix-like DNA-binding domain superfamily/Winged helix DNA-binding domain"/>
    <property type="match status" value="1"/>
</dbReference>
<dbReference type="Gene3D" id="1.25.40.10">
    <property type="entry name" value="Tetratricopeptide repeat domain"/>
    <property type="match status" value="3"/>
</dbReference>
<dbReference type="GO" id="GO:0043531">
    <property type="term" value="F:ADP binding"/>
    <property type="evidence" value="ECO:0007669"/>
    <property type="project" value="InterPro"/>
</dbReference>
<dbReference type="PRINTS" id="PR00364">
    <property type="entry name" value="DISEASERSIST"/>
</dbReference>
<dbReference type="InterPro" id="IPR016032">
    <property type="entry name" value="Sig_transdc_resp-reg_C-effctor"/>
</dbReference>
<organism evidence="8 9">
    <name type="scientific">Amycolatopsis xylanica</name>
    <dbReference type="NCBI Taxonomy" id="589385"/>
    <lineage>
        <taxon>Bacteria</taxon>
        <taxon>Bacillati</taxon>
        <taxon>Actinomycetota</taxon>
        <taxon>Actinomycetes</taxon>
        <taxon>Pseudonocardiales</taxon>
        <taxon>Pseudonocardiaceae</taxon>
        <taxon>Amycolatopsis</taxon>
    </lineage>
</organism>
<evidence type="ECO:0000313" key="8">
    <source>
        <dbReference type="EMBL" id="SDX75161.1"/>
    </source>
</evidence>
<protein>
    <submittedName>
        <fullName evidence="8">DNA-binding transcriptional activator of the SARP family</fullName>
    </submittedName>
</protein>
<evidence type="ECO:0000256" key="3">
    <source>
        <dbReference type="ARBA" id="ARBA00023125"/>
    </source>
</evidence>
<evidence type="ECO:0000256" key="4">
    <source>
        <dbReference type="ARBA" id="ARBA00023163"/>
    </source>
</evidence>
<dbReference type="InterPro" id="IPR051677">
    <property type="entry name" value="AfsR-DnrI-RedD_regulator"/>
</dbReference>
<dbReference type="Pfam" id="PF00931">
    <property type="entry name" value="NB-ARC"/>
    <property type="match status" value="1"/>
</dbReference>
<dbReference type="SMART" id="SM00382">
    <property type="entry name" value="AAA"/>
    <property type="match status" value="1"/>
</dbReference>
<feature type="domain" description="Bacterial transcriptional activator" evidence="7">
    <location>
        <begin position="132"/>
        <end position="273"/>
    </location>
</feature>
<dbReference type="SUPFAM" id="SSF46894">
    <property type="entry name" value="C-terminal effector domain of the bipartite response regulators"/>
    <property type="match status" value="1"/>
</dbReference>
<dbReference type="GO" id="GO:0003677">
    <property type="term" value="F:DNA binding"/>
    <property type="evidence" value="ECO:0007669"/>
    <property type="project" value="UniProtKB-KW"/>
</dbReference>
<dbReference type="InterPro" id="IPR036388">
    <property type="entry name" value="WH-like_DNA-bd_sf"/>
</dbReference>
<dbReference type="InterPro" id="IPR002182">
    <property type="entry name" value="NB-ARC"/>
</dbReference>
<evidence type="ECO:0000313" key="9">
    <source>
        <dbReference type="Proteomes" id="UP000199515"/>
    </source>
</evidence>
<dbReference type="InterPro" id="IPR027417">
    <property type="entry name" value="P-loop_NTPase"/>
</dbReference>
<evidence type="ECO:0000256" key="1">
    <source>
        <dbReference type="ARBA" id="ARBA00005820"/>
    </source>
</evidence>
<dbReference type="SMART" id="SM00862">
    <property type="entry name" value="Trans_reg_C"/>
    <property type="match status" value="1"/>
</dbReference>
<name>A0A1H3E909_9PSEU</name>
<reference evidence="8 9" key="1">
    <citation type="submission" date="2016-10" db="EMBL/GenBank/DDBJ databases">
        <authorList>
            <person name="de Groot N.N."/>
        </authorList>
    </citation>
    <scope>NUCLEOTIDE SEQUENCE [LARGE SCALE GENOMIC DNA]</scope>
    <source>
        <strain evidence="8 9">CPCC 202699</strain>
    </source>
</reference>
<dbReference type="STRING" id="589385.SAMN05421504_103707"/>
<keyword evidence="2" id="KW-0805">Transcription regulation</keyword>
<keyword evidence="3 8" id="KW-0238">DNA-binding</keyword>
<dbReference type="SMART" id="SM01043">
    <property type="entry name" value="BTAD"/>
    <property type="match status" value="1"/>
</dbReference>
<keyword evidence="4" id="KW-0804">Transcription</keyword>
<evidence type="ECO:0000259" key="6">
    <source>
        <dbReference type="SMART" id="SM00862"/>
    </source>
</evidence>
<dbReference type="InterPro" id="IPR011990">
    <property type="entry name" value="TPR-like_helical_dom_sf"/>
</dbReference>
<proteinExistence type="inferred from homology"/>
<evidence type="ECO:0000259" key="7">
    <source>
        <dbReference type="SMART" id="SM01043"/>
    </source>
</evidence>
<dbReference type="EMBL" id="FNON01000003">
    <property type="protein sequence ID" value="SDX75161.1"/>
    <property type="molecule type" value="Genomic_DNA"/>
</dbReference>
<keyword evidence="9" id="KW-1185">Reference proteome</keyword>
<comment type="similarity">
    <text evidence="1">Belongs to the AfsR/DnrI/RedD regulatory family.</text>
</comment>
<dbReference type="PANTHER" id="PTHR35807">
    <property type="entry name" value="TRANSCRIPTIONAL REGULATOR REDD-RELATED"/>
    <property type="match status" value="1"/>
</dbReference>
<dbReference type="AlphaFoldDB" id="A0A1H3E909"/>
<dbReference type="SUPFAM" id="SSF52540">
    <property type="entry name" value="P-loop containing nucleoside triphosphate hydrolases"/>
    <property type="match status" value="1"/>
</dbReference>
<dbReference type="GO" id="GO:0000160">
    <property type="term" value="P:phosphorelay signal transduction system"/>
    <property type="evidence" value="ECO:0007669"/>
    <property type="project" value="InterPro"/>
</dbReference>
<dbReference type="InterPro" id="IPR003593">
    <property type="entry name" value="AAA+_ATPase"/>
</dbReference>
<dbReference type="PANTHER" id="PTHR35807:SF1">
    <property type="entry name" value="TRANSCRIPTIONAL REGULATOR REDD"/>
    <property type="match status" value="1"/>
</dbReference>
<dbReference type="SUPFAM" id="SSF48452">
    <property type="entry name" value="TPR-like"/>
    <property type="match status" value="3"/>
</dbReference>
<dbReference type="Gene3D" id="3.40.50.300">
    <property type="entry name" value="P-loop containing nucleotide triphosphate hydrolases"/>
    <property type="match status" value="1"/>
</dbReference>
<feature type="domain" description="OmpR/PhoB-type" evidence="6">
    <location>
        <begin position="53"/>
        <end position="125"/>
    </location>
</feature>